<proteinExistence type="predicted"/>
<gene>
    <name evidence="2" type="ORF">WKW79_09470</name>
</gene>
<name>A0ABU8X6T1_9BURK</name>
<protein>
    <submittedName>
        <fullName evidence="2">Uncharacterized protein</fullName>
    </submittedName>
</protein>
<evidence type="ECO:0000256" key="1">
    <source>
        <dbReference type="SAM" id="SignalP"/>
    </source>
</evidence>
<dbReference type="EMBL" id="JBBKZS010000003">
    <property type="protein sequence ID" value="MEJ8854795.1"/>
    <property type="molecule type" value="Genomic_DNA"/>
</dbReference>
<accession>A0ABU8X6T1</accession>
<dbReference type="Proteomes" id="UP001367030">
    <property type="component" value="Unassembled WGS sequence"/>
</dbReference>
<dbReference type="RefSeq" id="WP_340334886.1">
    <property type="nucleotide sequence ID" value="NZ_JBBKZS010000003.1"/>
</dbReference>
<organism evidence="2 3">
    <name type="scientific">Variovorax robiniae</name>
    <dbReference type="NCBI Taxonomy" id="1836199"/>
    <lineage>
        <taxon>Bacteria</taxon>
        <taxon>Pseudomonadati</taxon>
        <taxon>Pseudomonadota</taxon>
        <taxon>Betaproteobacteria</taxon>
        <taxon>Burkholderiales</taxon>
        <taxon>Comamonadaceae</taxon>
        <taxon>Variovorax</taxon>
    </lineage>
</organism>
<keyword evidence="3" id="KW-1185">Reference proteome</keyword>
<evidence type="ECO:0000313" key="3">
    <source>
        <dbReference type="Proteomes" id="UP001367030"/>
    </source>
</evidence>
<sequence length="227" mass="23649">MKALHCLTLAAGAALLPCLAHAFDAAEPLNMVYMAPVAAPTTQRPNGPPVADTTAQLARNCALFLGPIEDLRSNPGTVGALMFGIHAPMVVESIRSGDVVKWTHQALESTRAMGFQPQDGAAPTADTSNQVGASFGLRLAHAWSAGLNLVSHVVLQASFQTPDGPVTRRYHGMGTIGNWNNGNGEYMTVLNAAMANAVQSFATDAGKLCTDRRAFAPAAAQPVASTN</sequence>
<comment type="caution">
    <text evidence="2">The sequence shown here is derived from an EMBL/GenBank/DDBJ whole genome shotgun (WGS) entry which is preliminary data.</text>
</comment>
<feature type="signal peptide" evidence="1">
    <location>
        <begin position="1"/>
        <end position="22"/>
    </location>
</feature>
<feature type="chain" id="PRO_5047417427" evidence="1">
    <location>
        <begin position="23"/>
        <end position="227"/>
    </location>
</feature>
<reference evidence="2 3" key="1">
    <citation type="submission" date="2024-03" db="EMBL/GenBank/DDBJ databases">
        <title>Novel species of the genus Variovorax.</title>
        <authorList>
            <person name="Liu Q."/>
            <person name="Xin Y.-H."/>
        </authorList>
    </citation>
    <scope>NUCLEOTIDE SEQUENCE [LARGE SCALE GENOMIC DNA]</scope>
    <source>
        <strain evidence="2 3">KACC 18901</strain>
    </source>
</reference>
<evidence type="ECO:0000313" key="2">
    <source>
        <dbReference type="EMBL" id="MEJ8854795.1"/>
    </source>
</evidence>
<keyword evidence="1" id="KW-0732">Signal</keyword>